<reference evidence="1 2" key="1">
    <citation type="submission" date="2016-07" db="EMBL/GenBank/DDBJ databases">
        <title>Pervasive Adenine N6-methylation of Active Genes in Fungi.</title>
        <authorList>
            <consortium name="DOE Joint Genome Institute"/>
            <person name="Mondo S.J."/>
            <person name="Dannebaum R.O."/>
            <person name="Kuo R.C."/>
            <person name="Labutti K."/>
            <person name="Haridas S."/>
            <person name="Kuo A."/>
            <person name="Salamov A."/>
            <person name="Ahrendt S.R."/>
            <person name="Lipzen A."/>
            <person name="Sullivan W."/>
            <person name="Andreopoulos W.B."/>
            <person name="Clum A."/>
            <person name="Lindquist E."/>
            <person name="Daum C."/>
            <person name="Ramamoorthy G.K."/>
            <person name="Gryganskyi A."/>
            <person name="Culley D."/>
            <person name="Magnuson J.K."/>
            <person name="James T.Y."/>
            <person name="O'Malley M.A."/>
            <person name="Stajich J.E."/>
            <person name="Spatafora J.W."/>
            <person name="Visel A."/>
            <person name="Grigoriev I.V."/>
        </authorList>
    </citation>
    <scope>NUCLEOTIDE SEQUENCE [LARGE SCALE GENOMIC DNA]</scope>
    <source>
        <strain evidence="1 2">PL171</strain>
    </source>
</reference>
<evidence type="ECO:0000313" key="2">
    <source>
        <dbReference type="Proteomes" id="UP000193411"/>
    </source>
</evidence>
<feature type="non-terminal residue" evidence="1">
    <location>
        <position position="1"/>
    </location>
</feature>
<accession>A0A1Y2HJM0</accession>
<sequence length="1308" mass="140057">SVRGLVDKVLGSINPRLINNGAKGFTLQLADKLAVDVNSVDVRTQQGKTMAVEVDANLRLPIKVRVNIGHVGAALSLNGAQLVAFETGIQLGDRLNKMTVVLRDFGESDESQTQIAQLVSAVLGRQSPLPGNFGISQAVLGVSRDDVIDAFRAVSIQLPVQTLAAPVLALLPANFDIVDIATQLGFQLGAVDVKALPDRRISAGIQVTLNNPMPVSVSMGYASVSIGSDGVDLVSAAVNDLKLTSNGRNSLTLNVELSFADSEAAQDKLAALVRDPKSISVGGIRFGASPAEPIALLAKTRVEVPMSLVNNDKFITFALKQVGLTKDDLVLESLIKRVSLGNMNVAVKSAVEVDGSVAIALPVSISVDLPVIALVAYVDGAALTGVNVRDLKVKSEQGRINASFRARLDMAATEPAQVTVANLINKFLSGETKLQLGAGVGSILFGASENPKDIVMLARKVRIDVDVSPVVSYFRGMLPAKLDIVEIAQRFGVQMGKVAVKGQPGAKVDVGAQLSLNFTLPINVSVDYTALTVGLGEEAEIVTVEVGQLSLRASARNTLSLNVGATFRNTQAAQDAVVTFLKNPTAVFLTGVRFGASPDDNIRLLAKAKLIAPASLFVNDKVFDFVLAQIGLKRDDLDLNKLIQRLDIGSLDVNVGKQTTVQVDASIALPVDVSVHLPYAAVVAYLDAAPLTGVAVRDIVVGAREGGRIGVTCSVTLDLNESGPTQDKVSDLVNQLVANKNITLSAGVDSVAFGISAEDSVQTLRKVRLDLNVTPMIGQVKSVLMDFANKWQEWLVIENVTTGLIDTTTMSGEATVDISKLPLVGRISMKLQYATLDAYVNGVPIVSPRVTSFSLVKGKLRAAVALPFAQGPDTVKELGAIADQAGNLIFFNPPTKRAINVGVRGIRFGSSADSVVELAGKVNVNMDVTPYFEQATEWYNRASPFSVSDIQATLSRPGIEVDVKINLGPLKAIPIVMNIPSVSARIYDRGFGDKVMVENWVNNVKITDGVLYFRLIIDPVFPAVMDGLNDAVPRLASWKDLAENAFLGGFALHTVPDAKKATPQQTMSTFIGARLDVPPLFFYRPLTLRPILINPFKEGVGIDLEVSFDNPGPLHINIGQLHLGLVNKHRSSEIGKLGGDKLVLINKQEGPRNVFRLKTRLTLNLLDIPGLLWDLVAHRDRFGFKSDIRWEPNTELVWLNQIVERLPPALVAHIWEILLGLIRNSSVRLFKEEGAKLAAATNATTVATVGSNSTAPALSRRWLSRRAAVDETITKIEVSKWQNEPVVPPELQDLIKIDWSALSVATTA</sequence>
<dbReference type="EMBL" id="MCFL01000026">
    <property type="protein sequence ID" value="ORZ34797.1"/>
    <property type="molecule type" value="Genomic_DNA"/>
</dbReference>
<evidence type="ECO:0000313" key="1">
    <source>
        <dbReference type="EMBL" id="ORZ34797.1"/>
    </source>
</evidence>
<keyword evidence="2" id="KW-1185">Reference proteome</keyword>
<gene>
    <name evidence="1" type="ORF">BCR44DRAFT_47031</name>
</gene>
<protein>
    <submittedName>
        <fullName evidence="1">Uncharacterized protein</fullName>
    </submittedName>
</protein>
<proteinExistence type="predicted"/>
<name>A0A1Y2HJM0_9FUNG</name>
<organism evidence="1 2">
    <name type="scientific">Catenaria anguillulae PL171</name>
    <dbReference type="NCBI Taxonomy" id="765915"/>
    <lineage>
        <taxon>Eukaryota</taxon>
        <taxon>Fungi</taxon>
        <taxon>Fungi incertae sedis</taxon>
        <taxon>Blastocladiomycota</taxon>
        <taxon>Blastocladiomycetes</taxon>
        <taxon>Blastocladiales</taxon>
        <taxon>Catenariaceae</taxon>
        <taxon>Catenaria</taxon>
    </lineage>
</organism>
<dbReference type="OrthoDB" id="5540378at2759"/>
<dbReference type="Proteomes" id="UP000193411">
    <property type="component" value="Unassembled WGS sequence"/>
</dbReference>
<comment type="caution">
    <text evidence="1">The sequence shown here is derived from an EMBL/GenBank/DDBJ whole genome shotgun (WGS) entry which is preliminary data.</text>
</comment>